<feature type="domain" description="DUF2344" evidence="1">
    <location>
        <begin position="17"/>
        <end position="195"/>
    </location>
</feature>
<evidence type="ECO:0000313" key="2">
    <source>
        <dbReference type="EMBL" id="KPL71741.1"/>
    </source>
</evidence>
<proteinExistence type="predicted"/>
<protein>
    <recommendedName>
        <fullName evidence="1">DUF2344 domain-containing protein</fullName>
    </recommendedName>
</protein>
<comment type="caution">
    <text evidence="2">The sequence shown here is derived from an EMBL/GenBank/DDBJ whole genome shotgun (WGS) entry which is preliminary data.</text>
</comment>
<dbReference type="NCBIfam" id="TIGR03936">
    <property type="entry name" value="sam_1_link_chp"/>
    <property type="match status" value="1"/>
</dbReference>
<dbReference type="InterPro" id="IPR018768">
    <property type="entry name" value="DUF2344"/>
</dbReference>
<dbReference type="STRING" id="229920.ADM99_09825"/>
<reference evidence="2 3" key="1">
    <citation type="submission" date="2015-07" db="EMBL/GenBank/DDBJ databases">
        <title>Genome sequence of Leptolinea tardivitalis DSM 16556.</title>
        <authorList>
            <person name="Hemp J."/>
            <person name="Ward L.M."/>
            <person name="Pace L.A."/>
            <person name="Fischer W.W."/>
        </authorList>
    </citation>
    <scope>NUCLEOTIDE SEQUENCE [LARGE SCALE GENOMIC DNA]</scope>
    <source>
        <strain evidence="2 3">YMTK-2</strain>
    </source>
</reference>
<dbReference type="RefSeq" id="WP_062420343.1">
    <property type="nucleotide sequence ID" value="NZ_BBYA01000001.1"/>
</dbReference>
<dbReference type="AlphaFoldDB" id="A0A0P6X986"/>
<evidence type="ECO:0000259" key="1">
    <source>
        <dbReference type="Pfam" id="PF10105"/>
    </source>
</evidence>
<gene>
    <name evidence="2" type="ORF">ADM99_09825</name>
</gene>
<name>A0A0P6X986_9CHLR</name>
<keyword evidence="3" id="KW-1185">Reference proteome</keyword>
<accession>A0A0P6X986</accession>
<dbReference type="OrthoDB" id="9780488at2"/>
<evidence type="ECO:0000313" key="3">
    <source>
        <dbReference type="Proteomes" id="UP000050430"/>
    </source>
</evidence>
<dbReference type="Proteomes" id="UP000050430">
    <property type="component" value="Unassembled WGS sequence"/>
</dbReference>
<dbReference type="Pfam" id="PF10105">
    <property type="entry name" value="DUF2344"/>
    <property type="match status" value="1"/>
</dbReference>
<sequence length="230" mass="25387">METNTPVRPVPQPVLTRVRVTFSKSGSLIYTGALDLQKIWERVIRRAKLNLAYTQGFNPGPRINLASALPLGVNSEQELADFWFIDPPDLNEFCDRINRAAPSGLRALTAVVVPLSTPALQTRVDASEYRSGTLSVELFRKAQESVARLLDAETLPRERRGKPYDLRPLIINLQAVEEPSGQGHLEMTLQAREGATGRADEVLAALGLEPSDLTLTRTKIILKPDSPVIK</sequence>
<dbReference type="EMBL" id="LGCK01000010">
    <property type="protein sequence ID" value="KPL71741.1"/>
    <property type="molecule type" value="Genomic_DNA"/>
</dbReference>
<organism evidence="2 3">
    <name type="scientific">Leptolinea tardivitalis</name>
    <dbReference type="NCBI Taxonomy" id="229920"/>
    <lineage>
        <taxon>Bacteria</taxon>
        <taxon>Bacillati</taxon>
        <taxon>Chloroflexota</taxon>
        <taxon>Anaerolineae</taxon>
        <taxon>Anaerolineales</taxon>
        <taxon>Anaerolineaceae</taxon>
        <taxon>Leptolinea</taxon>
    </lineage>
</organism>